<feature type="region of interest" description="Disordered" evidence="2">
    <location>
        <begin position="339"/>
        <end position="397"/>
    </location>
</feature>
<sequence length="507" mass="56547">MLSSTRNNTSIVPALACQSMIQSSAEGQDNMQSYRSSDFAFGTGFGIPSPPQTSEDIRNSFRDRYNIQQKDWDRSRTSMDDLMRDLVEYNNVLFNKNRDLEHENQKLKQVEHDLGEAIHTSSLERFEYTRWIQHLNSQMAAHKEKESPYVIALIDGNELFFNDSLVKQGKDGGRKAAETLLESMQSQYETESPNTDIPRFAATIYANILGMSHAMAKSGIVEDVETVSEFAGGFNTTFLSGDVQFDLVDCGQGQNVVTSKMLAAAQFHLQQSNCRNIMLGSAQDPRSSLIIQTQEQNEAILQFEDRDLLTELEKTSIEILPVSRESTKPLTDTLALRPALQPASSSSWADITSGPPPHSTIPLKATNEARKPSPQLSAPHRQSWSPGPRGCDPPLAVNSTTLNKVKGRAADEKLCNNHYIRGHCGKGSACMFIHDHVISDGEMTALRFLARATPCQKGQDCDLEDCIYGHNCPIAGEHGDVCETWVCRFKPHEHPPWTKIVCLRDRQ</sequence>
<dbReference type="InterPro" id="IPR057683">
    <property type="entry name" value="DUF7923"/>
</dbReference>
<dbReference type="PROSITE" id="PS50103">
    <property type="entry name" value="ZF_C3H1"/>
    <property type="match status" value="1"/>
</dbReference>
<dbReference type="Pfam" id="PF25543">
    <property type="entry name" value="zf-CCCH_tandem"/>
    <property type="match status" value="1"/>
</dbReference>
<evidence type="ECO:0000256" key="1">
    <source>
        <dbReference type="PROSITE-ProRule" id="PRU00723"/>
    </source>
</evidence>
<dbReference type="PANTHER" id="PTHR37543:SF1">
    <property type="entry name" value="CCCH ZINC FINGER DNA BINDING PROTEIN (AFU_ORTHOLOGUE AFUA_5G12760)"/>
    <property type="match status" value="1"/>
</dbReference>
<dbReference type="EMBL" id="JBFCZG010000003">
    <property type="protein sequence ID" value="KAL3424128.1"/>
    <property type="molecule type" value="Genomic_DNA"/>
</dbReference>
<dbReference type="Gene3D" id="4.10.1000.10">
    <property type="entry name" value="Zinc finger, CCCH-type"/>
    <property type="match status" value="1"/>
</dbReference>
<gene>
    <name evidence="4" type="ORF">PVAG01_03409</name>
</gene>
<dbReference type="Pfam" id="PF25540">
    <property type="entry name" value="DUF7923"/>
    <property type="match status" value="1"/>
</dbReference>
<dbReference type="InterPro" id="IPR057654">
    <property type="entry name" value="Znf-CCCH_tandem"/>
</dbReference>
<keyword evidence="1" id="KW-0862">Zinc</keyword>
<dbReference type="Proteomes" id="UP001629113">
    <property type="component" value="Unassembled WGS sequence"/>
</dbReference>
<evidence type="ECO:0000259" key="3">
    <source>
        <dbReference type="PROSITE" id="PS50103"/>
    </source>
</evidence>
<organism evidence="4 5">
    <name type="scientific">Phlyctema vagabunda</name>
    <dbReference type="NCBI Taxonomy" id="108571"/>
    <lineage>
        <taxon>Eukaryota</taxon>
        <taxon>Fungi</taxon>
        <taxon>Dikarya</taxon>
        <taxon>Ascomycota</taxon>
        <taxon>Pezizomycotina</taxon>
        <taxon>Leotiomycetes</taxon>
        <taxon>Helotiales</taxon>
        <taxon>Dermateaceae</taxon>
        <taxon>Phlyctema</taxon>
    </lineage>
</organism>
<feature type="compositionally biased region" description="Polar residues" evidence="2">
    <location>
        <begin position="374"/>
        <end position="385"/>
    </location>
</feature>
<proteinExistence type="predicted"/>
<feature type="domain" description="C3H1-type" evidence="3">
    <location>
        <begin position="409"/>
        <end position="437"/>
    </location>
</feature>
<accession>A0ABR4PLB9</accession>
<keyword evidence="5" id="KW-1185">Reference proteome</keyword>
<dbReference type="PANTHER" id="PTHR37543">
    <property type="entry name" value="CCCH ZINC FINGER DNA BINDING PROTEIN (AFU_ORTHOLOGUE AFUA_5G12760)"/>
    <property type="match status" value="1"/>
</dbReference>
<evidence type="ECO:0000256" key="2">
    <source>
        <dbReference type="SAM" id="MobiDB-lite"/>
    </source>
</evidence>
<keyword evidence="1" id="KW-0479">Metal-binding</keyword>
<keyword evidence="1" id="KW-0863">Zinc-finger</keyword>
<protein>
    <submittedName>
        <fullName evidence="4">CCCH zinc finger dna binding protein</fullName>
    </submittedName>
</protein>
<name>A0ABR4PLB9_9HELO</name>
<evidence type="ECO:0000313" key="5">
    <source>
        <dbReference type="Proteomes" id="UP001629113"/>
    </source>
</evidence>
<dbReference type="Pfam" id="PF25542">
    <property type="entry name" value="zf-CCCH_12"/>
    <property type="match status" value="1"/>
</dbReference>
<evidence type="ECO:0000313" key="4">
    <source>
        <dbReference type="EMBL" id="KAL3424128.1"/>
    </source>
</evidence>
<reference evidence="4 5" key="1">
    <citation type="submission" date="2024-06" db="EMBL/GenBank/DDBJ databases">
        <title>Complete genome of Phlyctema vagabunda strain 19-DSS-EL-015.</title>
        <authorList>
            <person name="Fiorenzani C."/>
        </authorList>
    </citation>
    <scope>NUCLEOTIDE SEQUENCE [LARGE SCALE GENOMIC DNA]</scope>
    <source>
        <strain evidence="4 5">19-DSS-EL-015</strain>
    </source>
</reference>
<feature type="zinc finger region" description="C3H1-type" evidence="1">
    <location>
        <begin position="409"/>
        <end position="437"/>
    </location>
</feature>
<comment type="caution">
    <text evidence="4">The sequence shown here is derived from an EMBL/GenBank/DDBJ whole genome shotgun (WGS) entry which is preliminary data.</text>
</comment>
<dbReference type="InterPro" id="IPR000571">
    <property type="entry name" value="Znf_CCCH"/>
</dbReference>